<sequence length="377" mass="42288">MIKALDRRGSDSKKWHKYAGTDILPLWIADTDFAVDDKILAAAQARLQHAVLGYPYNEDDYIGAFVEHCAVQYDWEIEAEWVVPIPGCVPGLNFCRGLSQLRGKQAAVIATPTYPPFFNQSKMMPEFRHHCVPARWENGQWSMDFAGMAEAAARPDSGLLILCHPHNPLSRVYREEELQEYARIAQAHDLIVCSDEIHCDLILNGSRHRPFAMLSEDALKRSVTLMAPSKTYNIAGMCASYAVIADADLRADFMRVSQGFADVNVLGRVMAQAAYREGEIWRQAQIAYLQRNAQEIERRIAALPPLSVAPLEATYLAFIDCRALPVENPQRYFEQYGLGFADGADYAASGFVRFNFGCSFELVQEALNRLETAVKAL</sequence>
<dbReference type="InterPro" id="IPR015421">
    <property type="entry name" value="PyrdxlP-dep_Trfase_major"/>
</dbReference>
<comment type="cofactor">
    <cofactor evidence="1">
        <name>pyridoxal 5'-phosphate</name>
        <dbReference type="ChEBI" id="CHEBI:597326"/>
    </cofactor>
</comment>
<evidence type="ECO:0000256" key="4">
    <source>
        <dbReference type="ARBA" id="ARBA00023239"/>
    </source>
</evidence>
<dbReference type="InterPro" id="IPR027619">
    <property type="entry name" value="C-S_lyase_PatB-like"/>
</dbReference>
<dbReference type="RefSeq" id="WP_115218414.1">
    <property type="nucleotide sequence ID" value="NZ_UHIA01000004.1"/>
</dbReference>
<evidence type="ECO:0000256" key="2">
    <source>
        <dbReference type="ARBA" id="ARBA00012224"/>
    </source>
</evidence>
<dbReference type="Gene3D" id="3.90.1150.10">
    <property type="entry name" value="Aspartate Aminotransferase, domain 1"/>
    <property type="match status" value="1"/>
</dbReference>
<dbReference type="Proteomes" id="UP000254575">
    <property type="component" value="Unassembled WGS sequence"/>
</dbReference>
<dbReference type="SUPFAM" id="SSF53383">
    <property type="entry name" value="PLP-dependent transferases"/>
    <property type="match status" value="1"/>
</dbReference>
<comment type="similarity">
    <text evidence="5">Belongs to the class-II pyridoxal-phosphate-dependent aminotransferase family. MalY/PatB cystathionine beta-lyase subfamily.</text>
</comment>
<feature type="domain" description="Aminotransferase class I/classII large" evidence="6">
    <location>
        <begin position="35"/>
        <end position="370"/>
    </location>
</feature>
<evidence type="ECO:0000313" key="7">
    <source>
        <dbReference type="EMBL" id="SUO96779.1"/>
    </source>
</evidence>
<dbReference type="AlphaFoldDB" id="A0A380MW34"/>
<evidence type="ECO:0000256" key="5">
    <source>
        <dbReference type="ARBA" id="ARBA00037974"/>
    </source>
</evidence>
<dbReference type="EC" id="4.4.1.13" evidence="2"/>
<dbReference type="InterPro" id="IPR004839">
    <property type="entry name" value="Aminotransferase_I/II_large"/>
</dbReference>
<dbReference type="CDD" id="cd00609">
    <property type="entry name" value="AAT_like"/>
    <property type="match status" value="1"/>
</dbReference>
<protein>
    <recommendedName>
        <fullName evidence="2">cysteine-S-conjugate beta-lyase</fullName>
        <ecNumber evidence="2">4.4.1.13</ecNumber>
    </recommendedName>
</protein>
<evidence type="ECO:0000313" key="8">
    <source>
        <dbReference type="Proteomes" id="UP000254575"/>
    </source>
</evidence>
<proteinExistence type="inferred from homology"/>
<name>A0A380MW34_9GAMM</name>
<reference evidence="7 8" key="1">
    <citation type="submission" date="2018-06" db="EMBL/GenBank/DDBJ databases">
        <authorList>
            <consortium name="Pathogen Informatics"/>
            <person name="Doyle S."/>
        </authorList>
    </citation>
    <scope>NUCLEOTIDE SEQUENCE [LARGE SCALE GENOMIC DNA]</scope>
    <source>
        <strain evidence="7 8">NCTC10717</strain>
    </source>
</reference>
<evidence type="ECO:0000256" key="1">
    <source>
        <dbReference type="ARBA" id="ARBA00001933"/>
    </source>
</evidence>
<dbReference type="OrthoDB" id="3224382at2"/>
<dbReference type="Pfam" id="PF00155">
    <property type="entry name" value="Aminotran_1_2"/>
    <property type="match status" value="1"/>
</dbReference>
<evidence type="ECO:0000256" key="3">
    <source>
        <dbReference type="ARBA" id="ARBA00022898"/>
    </source>
</evidence>
<dbReference type="InterPro" id="IPR015422">
    <property type="entry name" value="PyrdxlP-dep_Trfase_small"/>
</dbReference>
<dbReference type="GO" id="GO:0030170">
    <property type="term" value="F:pyridoxal phosphate binding"/>
    <property type="evidence" value="ECO:0007669"/>
    <property type="project" value="InterPro"/>
</dbReference>
<dbReference type="PANTHER" id="PTHR43525:SF1">
    <property type="entry name" value="PROTEIN MALY"/>
    <property type="match status" value="1"/>
</dbReference>
<keyword evidence="3" id="KW-0663">Pyridoxal phosphate</keyword>
<organism evidence="7 8">
    <name type="scientific">Suttonella indologenes</name>
    <dbReference type="NCBI Taxonomy" id="13276"/>
    <lineage>
        <taxon>Bacteria</taxon>
        <taxon>Pseudomonadati</taxon>
        <taxon>Pseudomonadota</taxon>
        <taxon>Gammaproteobacteria</taxon>
        <taxon>Cardiobacteriales</taxon>
        <taxon>Cardiobacteriaceae</taxon>
        <taxon>Suttonella</taxon>
    </lineage>
</organism>
<dbReference type="NCBIfam" id="TIGR04350">
    <property type="entry name" value="C_S_lyase_PatB"/>
    <property type="match status" value="1"/>
</dbReference>
<dbReference type="PANTHER" id="PTHR43525">
    <property type="entry name" value="PROTEIN MALY"/>
    <property type="match status" value="1"/>
</dbReference>
<dbReference type="InterPro" id="IPR051798">
    <property type="entry name" value="Class-II_PLP-Dep_Aminotrans"/>
</dbReference>
<evidence type="ECO:0000259" key="6">
    <source>
        <dbReference type="Pfam" id="PF00155"/>
    </source>
</evidence>
<dbReference type="Gene3D" id="3.40.640.10">
    <property type="entry name" value="Type I PLP-dependent aspartate aminotransferase-like (Major domain)"/>
    <property type="match status" value="1"/>
</dbReference>
<keyword evidence="8" id="KW-1185">Reference proteome</keyword>
<keyword evidence="4 7" id="KW-0456">Lyase</keyword>
<dbReference type="GO" id="GO:0047804">
    <property type="term" value="F:cysteine-S-conjugate beta-lyase activity"/>
    <property type="evidence" value="ECO:0007669"/>
    <property type="project" value="UniProtKB-EC"/>
</dbReference>
<dbReference type="EMBL" id="UHIA01000004">
    <property type="protein sequence ID" value="SUO96779.1"/>
    <property type="molecule type" value="Genomic_DNA"/>
</dbReference>
<accession>A0A380MW34</accession>
<dbReference type="InterPro" id="IPR015424">
    <property type="entry name" value="PyrdxlP-dep_Trfase"/>
</dbReference>
<gene>
    <name evidence="7" type="primary">patB</name>
    <name evidence="7" type="ORF">NCTC10717_01171</name>
</gene>